<feature type="compositionally biased region" description="Basic and acidic residues" evidence="1">
    <location>
        <begin position="36"/>
        <end position="57"/>
    </location>
</feature>
<sequence length="108" mass="12064">MSVRAAERDIREGRLHENKSVREGGNSDSSTQSDSHTGEGNDCERTAPWKRDIDRRATLPPRQHKRHWHVGCVDGLWGNRGASDMRAHTPRTRPAQTRPVSAPPPLPG</sequence>
<feature type="region of interest" description="Disordered" evidence="1">
    <location>
        <begin position="1"/>
        <end position="108"/>
    </location>
</feature>
<dbReference type="AlphaFoldDB" id="A0AAW0TCF3"/>
<name>A0AAW0TCF3_SCYPA</name>
<proteinExistence type="predicted"/>
<accession>A0AAW0TCF3</accession>
<evidence type="ECO:0000256" key="1">
    <source>
        <dbReference type="SAM" id="MobiDB-lite"/>
    </source>
</evidence>
<dbReference type="EMBL" id="JARAKH010000034">
    <property type="protein sequence ID" value="KAK8384954.1"/>
    <property type="molecule type" value="Genomic_DNA"/>
</dbReference>
<organism evidence="2 3">
    <name type="scientific">Scylla paramamosain</name>
    <name type="common">Mud crab</name>
    <dbReference type="NCBI Taxonomy" id="85552"/>
    <lineage>
        <taxon>Eukaryota</taxon>
        <taxon>Metazoa</taxon>
        <taxon>Ecdysozoa</taxon>
        <taxon>Arthropoda</taxon>
        <taxon>Crustacea</taxon>
        <taxon>Multicrustacea</taxon>
        <taxon>Malacostraca</taxon>
        <taxon>Eumalacostraca</taxon>
        <taxon>Eucarida</taxon>
        <taxon>Decapoda</taxon>
        <taxon>Pleocyemata</taxon>
        <taxon>Brachyura</taxon>
        <taxon>Eubrachyura</taxon>
        <taxon>Portunoidea</taxon>
        <taxon>Portunidae</taxon>
        <taxon>Portuninae</taxon>
        <taxon>Scylla</taxon>
    </lineage>
</organism>
<dbReference type="Proteomes" id="UP001487740">
    <property type="component" value="Unassembled WGS sequence"/>
</dbReference>
<evidence type="ECO:0000313" key="3">
    <source>
        <dbReference type="Proteomes" id="UP001487740"/>
    </source>
</evidence>
<feature type="compositionally biased region" description="Basic and acidic residues" evidence="1">
    <location>
        <begin position="1"/>
        <end position="22"/>
    </location>
</feature>
<feature type="compositionally biased region" description="Polar residues" evidence="1">
    <location>
        <begin position="26"/>
        <end position="35"/>
    </location>
</feature>
<keyword evidence="3" id="KW-1185">Reference proteome</keyword>
<comment type="caution">
    <text evidence="2">The sequence shown here is derived from an EMBL/GenBank/DDBJ whole genome shotgun (WGS) entry which is preliminary data.</text>
</comment>
<evidence type="ECO:0000313" key="2">
    <source>
        <dbReference type="EMBL" id="KAK8384954.1"/>
    </source>
</evidence>
<reference evidence="2 3" key="1">
    <citation type="submission" date="2023-03" db="EMBL/GenBank/DDBJ databases">
        <title>High-quality genome of Scylla paramamosain provides insights in environmental adaptation.</title>
        <authorList>
            <person name="Zhang L."/>
        </authorList>
    </citation>
    <scope>NUCLEOTIDE SEQUENCE [LARGE SCALE GENOMIC DNA]</scope>
    <source>
        <strain evidence="2">LZ_2023a</strain>
        <tissue evidence="2">Muscle</tissue>
    </source>
</reference>
<gene>
    <name evidence="2" type="ORF">O3P69_014488</name>
</gene>
<protein>
    <submittedName>
        <fullName evidence="2">Uncharacterized protein</fullName>
    </submittedName>
</protein>